<name>A0ABR1S1D4_9PEZI</name>
<dbReference type="Proteomes" id="UP001396898">
    <property type="component" value="Unassembled WGS sequence"/>
</dbReference>
<organism evidence="1 2">
    <name type="scientific">Apiospora marii</name>
    <dbReference type="NCBI Taxonomy" id="335849"/>
    <lineage>
        <taxon>Eukaryota</taxon>
        <taxon>Fungi</taxon>
        <taxon>Dikarya</taxon>
        <taxon>Ascomycota</taxon>
        <taxon>Pezizomycotina</taxon>
        <taxon>Sordariomycetes</taxon>
        <taxon>Xylariomycetidae</taxon>
        <taxon>Amphisphaeriales</taxon>
        <taxon>Apiosporaceae</taxon>
        <taxon>Apiospora</taxon>
    </lineage>
</organism>
<evidence type="ECO:0000313" key="1">
    <source>
        <dbReference type="EMBL" id="KAK8023224.1"/>
    </source>
</evidence>
<keyword evidence="2" id="KW-1185">Reference proteome</keyword>
<sequence>MIEREHRNGLNKEHEHKDVVFDKVPSLYLAVMAEVEIAKIADSFDADRIARRKLHGGIFSVSEVAYDMITNEPPYVALFKPETRRYREVSKELIEHIISNANVIVGTPVATRKLSDMNPDSPVFKPQIVWSDEVGRATEAGGLAPFAFFTESLPRILSGGPEQCQVVAFSRNAANLSKDSEKYLVNPFVPQLTTSILRRMKEGGARVSHLRISHRMHGGIEEFPSRQFYRDSITSSHVGLIQEVSRFRSFLHTYNRICKASIPLIQERLLRHSNGVGIVKHKLRDVSR</sequence>
<accession>A0ABR1S1D4</accession>
<comment type="caution">
    <text evidence="1">The sequence shown here is derived from an EMBL/GenBank/DDBJ whole genome shotgun (WGS) entry which is preliminary data.</text>
</comment>
<proteinExistence type="predicted"/>
<reference evidence="1 2" key="1">
    <citation type="submission" date="2023-01" db="EMBL/GenBank/DDBJ databases">
        <title>Analysis of 21 Apiospora genomes using comparative genomics revels a genus with tremendous synthesis potential of carbohydrate active enzymes and secondary metabolites.</title>
        <authorList>
            <person name="Sorensen T."/>
        </authorList>
    </citation>
    <scope>NUCLEOTIDE SEQUENCE [LARGE SCALE GENOMIC DNA]</scope>
    <source>
        <strain evidence="1 2">CBS 20057</strain>
    </source>
</reference>
<evidence type="ECO:0000313" key="2">
    <source>
        <dbReference type="Proteomes" id="UP001396898"/>
    </source>
</evidence>
<dbReference type="EMBL" id="JAQQWI010000008">
    <property type="protein sequence ID" value="KAK8023224.1"/>
    <property type="molecule type" value="Genomic_DNA"/>
</dbReference>
<gene>
    <name evidence="1" type="ORF">PG991_006463</name>
</gene>
<protein>
    <submittedName>
        <fullName evidence="1">Nonsense-mediated mRNA decay protein 1</fullName>
    </submittedName>
</protein>